<keyword evidence="1" id="KW-0472">Membrane</keyword>
<accession>A0A7D5M4Z1</accession>
<keyword evidence="1" id="KW-0812">Transmembrane</keyword>
<dbReference type="AlphaFoldDB" id="A0A7D5M4Z1"/>
<evidence type="ECO:0000313" key="2">
    <source>
        <dbReference type="EMBL" id="QLH06515.1"/>
    </source>
</evidence>
<organism evidence="2 3">
    <name type="scientific">Nitrosopumilus ureiphilus</name>
    <dbReference type="NCBI Taxonomy" id="1470067"/>
    <lineage>
        <taxon>Archaea</taxon>
        <taxon>Nitrososphaerota</taxon>
        <taxon>Nitrososphaeria</taxon>
        <taxon>Nitrosopumilales</taxon>
        <taxon>Nitrosopumilaceae</taxon>
        <taxon>Nitrosopumilus</taxon>
    </lineage>
</organism>
<dbReference type="GeneID" id="56067427"/>
<dbReference type="PROSITE" id="PS51257">
    <property type="entry name" value="PROKAR_LIPOPROTEIN"/>
    <property type="match status" value="1"/>
</dbReference>
<proteinExistence type="predicted"/>
<gene>
    <name evidence="2" type="ORF">C5F50_05085</name>
</gene>
<dbReference type="Proteomes" id="UP000509478">
    <property type="component" value="Chromosome"/>
</dbReference>
<keyword evidence="1" id="KW-1133">Transmembrane helix</keyword>
<evidence type="ECO:0008006" key="4">
    <source>
        <dbReference type="Google" id="ProtNLM"/>
    </source>
</evidence>
<dbReference type="EMBL" id="CP026995">
    <property type="protein sequence ID" value="QLH06515.1"/>
    <property type="molecule type" value="Genomic_DNA"/>
</dbReference>
<reference evidence="2 3" key="1">
    <citation type="submission" date="2018-02" db="EMBL/GenBank/DDBJ databases">
        <title>Complete genome of Nitrosopumilus ureaphilus PS0.</title>
        <authorList>
            <person name="Qin W."/>
            <person name="Zheng Y."/>
            <person name="Stahl D.A."/>
        </authorList>
    </citation>
    <scope>NUCLEOTIDE SEQUENCE [LARGE SCALE GENOMIC DNA]</scope>
    <source>
        <strain evidence="2 3">PS0</strain>
    </source>
</reference>
<name>A0A7D5M4Z1_9ARCH</name>
<keyword evidence="3" id="KW-1185">Reference proteome</keyword>
<sequence>MKSRLLIIISLLVLVPSAPLSYACSCASPIDYVQAVNESEYVFIGTVTNIDNSGGPQKIHFNVMSTIKGDISGNTFVLRNTNVASNSESIQVKNSSCDVGYQLGVTYNVFVYENDFMNNDMCTTKAIGFIEMFNLLEYNISYYLILGLIVIVVGIIIGIKIRRKRK</sequence>
<dbReference type="KEGG" id="nue:C5F50_05085"/>
<dbReference type="RefSeq" id="WP_179372597.1">
    <property type="nucleotide sequence ID" value="NZ_CP026995.1"/>
</dbReference>
<protein>
    <recommendedName>
        <fullName evidence="4">Tissue inhibitor of metalloproteinase</fullName>
    </recommendedName>
</protein>
<dbReference type="OrthoDB" id="381583at2157"/>
<feature type="transmembrane region" description="Helical" evidence="1">
    <location>
        <begin position="140"/>
        <end position="159"/>
    </location>
</feature>
<evidence type="ECO:0000256" key="1">
    <source>
        <dbReference type="SAM" id="Phobius"/>
    </source>
</evidence>
<evidence type="ECO:0000313" key="3">
    <source>
        <dbReference type="Proteomes" id="UP000509478"/>
    </source>
</evidence>